<keyword evidence="4" id="KW-1133">Transmembrane helix</keyword>
<feature type="transmembrane region" description="Helical" evidence="4">
    <location>
        <begin position="265"/>
        <end position="285"/>
    </location>
</feature>
<dbReference type="Pfam" id="PF13181">
    <property type="entry name" value="TPR_8"/>
    <property type="match status" value="2"/>
</dbReference>
<feature type="repeat" description="TPR" evidence="3">
    <location>
        <begin position="633"/>
        <end position="666"/>
    </location>
</feature>
<feature type="repeat" description="TPR" evidence="3">
    <location>
        <begin position="599"/>
        <end position="632"/>
    </location>
</feature>
<feature type="transmembrane region" description="Helical" evidence="4">
    <location>
        <begin position="89"/>
        <end position="111"/>
    </location>
</feature>
<evidence type="ECO:0000256" key="3">
    <source>
        <dbReference type="PROSITE-ProRule" id="PRU00339"/>
    </source>
</evidence>
<evidence type="ECO:0000313" key="5">
    <source>
        <dbReference type="EMBL" id="MBE9668775.1"/>
    </source>
</evidence>
<feature type="transmembrane region" description="Helical" evidence="4">
    <location>
        <begin position="297"/>
        <end position="318"/>
    </location>
</feature>
<dbReference type="InterPro" id="IPR011990">
    <property type="entry name" value="TPR-like_helical_dom_sf"/>
</dbReference>
<keyword evidence="2 3" id="KW-0802">TPR repeat</keyword>
<dbReference type="RefSeq" id="WP_194108158.1">
    <property type="nucleotide sequence ID" value="NZ_JADFFM010000002.1"/>
</dbReference>
<keyword evidence="6" id="KW-1185">Reference proteome</keyword>
<dbReference type="EMBL" id="JADFFM010000002">
    <property type="protein sequence ID" value="MBE9668775.1"/>
    <property type="molecule type" value="Genomic_DNA"/>
</dbReference>
<name>A0ABR9XNF8_9SPHI</name>
<dbReference type="Gene3D" id="1.25.40.10">
    <property type="entry name" value="Tetratricopeptide repeat domain"/>
    <property type="match status" value="3"/>
</dbReference>
<dbReference type="PROSITE" id="PS50005">
    <property type="entry name" value="TPR"/>
    <property type="match status" value="5"/>
</dbReference>
<feature type="repeat" description="TPR" evidence="3">
    <location>
        <begin position="502"/>
        <end position="535"/>
    </location>
</feature>
<feature type="transmembrane region" description="Helical" evidence="4">
    <location>
        <begin position="123"/>
        <end position="142"/>
    </location>
</feature>
<accession>A0ABR9XNF8</accession>
<comment type="caution">
    <text evidence="5">The sequence shown here is derived from an EMBL/GenBank/DDBJ whole genome shotgun (WGS) entry which is preliminary data.</text>
</comment>
<evidence type="ECO:0000313" key="6">
    <source>
        <dbReference type="Proteomes" id="UP000632774"/>
    </source>
</evidence>
<keyword evidence="4" id="KW-0472">Membrane</keyword>
<feature type="repeat" description="TPR" evidence="3">
    <location>
        <begin position="697"/>
        <end position="730"/>
    </location>
</feature>
<dbReference type="PANTHER" id="PTHR44227">
    <property type="match status" value="1"/>
</dbReference>
<evidence type="ECO:0000256" key="2">
    <source>
        <dbReference type="ARBA" id="ARBA00022803"/>
    </source>
</evidence>
<evidence type="ECO:0000256" key="4">
    <source>
        <dbReference type="SAM" id="Phobius"/>
    </source>
</evidence>
<feature type="transmembrane region" description="Helical" evidence="4">
    <location>
        <begin position="325"/>
        <end position="346"/>
    </location>
</feature>
<dbReference type="SMART" id="SM00028">
    <property type="entry name" value="TPR"/>
    <property type="match status" value="7"/>
</dbReference>
<feature type="transmembrane region" description="Helical" evidence="4">
    <location>
        <begin position="225"/>
        <end position="245"/>
    </location>
</feature>
<dbReference type="InterPro" id="IPR019734">
    <property type="entry name" value="TPR_rpt"/>
</dbReference>
<dbReference type="PROSITE" id="PS50293">
    <property type="entry name" value="TPR_REGION"/>
    <property type="match status" value="1"/>
</dbReference>
<dbReference type="PANTHER" id="PTHR44227:SF3">
    <property type="entry name" value="PROTEIN O-MANNOSYL-TRANSFERASE TMTC4"/>
    <property type="match status" value="1"/>
</dbReference>
<feature type="repeat" description="TPR" evidence="3">
    <location>
        <begin position="731"/>
        <end position="764"/>
    </location>
</feature>
<dbReference type="InterPro" id="IPR052346">
    <property type="entry name" value="O-mannosyl-transferase_TMTC"/>
</dbReference>
<keyword evidence="4" id="KW-0812">Transmembrane</keyword>
<proteinExistence type="predicted"/>
<keyword evidence="1" id="KW-0677">Repeat</keyword>
<feature type="transmembrane region" description="Helical" evidence="4">
    <location>
        <begin position="388"/>
        <end position="408"/>
    </location>
</feature>
<dbReference type="Pfam" id="PF00515">
    <property type="entry name" value="TPR_1"/>
    <property type="match status" value="1"/>
</dbReference>
<organism evidence="5 6">
    <name type="scientific">Mucilaginibacter boryungensis</name>
    <dbReference type="NCBI Taxonomy" id="768480"/>
    <lineage>
        <taxon>Bacteria</taxon>
        <taxon>Pseudomonadati</taxon>
        <taxon>Bacteroidota</taxon>
        <taxon>Sphingobacteriia</taxon>
        <taxon>Sphingobacteriales</taxon>
        <taxon>Sphingobacteriaceae</taxon>
        <taxon>Mucilaginibacter</taxon>
    </lineage>
</organism>
<feature type="transmembrane region" description="Helical" evidence="4">
    <location>
        <begin position="148"/>
        <end position="167"/>
    </location>
</feature>
<protein>
    <submittedName>
        <fullName evidence="5">Tetratricopeptide repeat protein</fullName>
    </submittedName>
</protein>
<reference evidence="5 6" key="1">
    <citation type="submission" date="2020-10" db="EMBL/GenBank/DDBJ databases">
        <title>Mucilaginibacter mali sp. nov., isolated from rhizosphere soil of apple orchard.</title>
        <authorList>
            <person name="Lee J.-S."/>
            <person name="Kim H.S."/>
            <person name="Kim J.-S."/>
        </authorList>
    </citation>
    <scope>NUCLEOTIDE SEQUENCE [LARGE SCALE GENOMIC DNA]</scope>
    <source>
        <strain evidence="5 6">KCTC 23157</strain>
    </source>
</reference>
<feature type="transmembrane region" description="Helical" evidence="4">
    <location>
        <begin position="358"/>
        <end position="376"/>
    </location>
</feature>
<dbReference type="SUPFAM" id="SSF48452">
    <property type="entry name" value="TPR-like"/>
    <property type="match status" value="2"/>
</dbReference>
<gene>
    <name evidence="5" type="ORF">IRJ18_20575</name>
</gene>
<sequence length="781" mass="89176">MKKRHFWLGILLMIILCTGTYSNHFHNEFHFDDAHTVQNNIYIRNIHNIPLFFKDGSTISSYPPNQAYRPVVVTSLAFDYWLGHGYNLFYFHLTTFILFLLQGLLMVWFFIRVFSISLPDSTRNTYIALISVTWYLLHPAVAETVNYVIARADLQSTLGVVGGFVLYQYSARSRKYYLYLLPVIIGALAKPPAIMFAPLLFVYILFFETELSLYDAFKKERFKQVFAVIKKTLPAFICCLIMYWLQAKLTPKNWEPGGSSPLQYLITQPFVILHYFQMFFVPNALSADTDWHLLPDILNWRFFTGMLFILVMIMIAFVTSQKKQLRPISFGIIWFFITLIPTSSIIPLGEVLNDHRMFFPFVGLCISLGWSISLLAKKVTPWFSKNVPGYKAAFIFVLCFALASYAYATYQRNKVWHTDEGLWYDVTIKSPDNGRGMMNYALTKMAQGDYATAAIYYNKALKLLPYYPSLYINIAILKAATGHDAEAEENFKKSLYYGGTSPDPYLYYGRYLNQKGRYTDAAANLQKAIAIAPANLYARIILMDVYQNLGNWNDLKSLATTTLQMSPDNIEAKNYLNAAIERKNKLDLTADLVKQAPSAEKYLDLSLQYYNAGQFEKCIEACKEAIKLKRDFPEAYNNMGSAYNMLGQYTQAINALNHALALKPNFQLAANNLAQAKARITDTPVQPENKQAQTKTAQDYINSSLAYFNSGNYQKCIEESYKALAIKPDYDLAYNNICAAYNKLGQWDKAIAAGKKGLALNPNNQLMKNNLQEANSHKNDK</sequence>
<feature type="transmembrane region" description="Helical" evidence="4">
    <location>
        <begin position="179"/>
        <end position="205"/>
    </location>
</feature>
<evidence type="ECO:0000256" key="1">
    <source>
        <dbReference type="ARBA" id="ARBA00022737"/>
    </source>
</evidence>
<dbReference type="Proteomes" id="UP000632774">
    <property type="component" value="Unassembled WGS sequence"/>
</dbReference>